<keyword evidence="2" id="KW-0813">Transport</keyword>
<feature type="transmembrane region" description="Helical" evidence="7">
    <location>
        <begin position="227"/>
        <end position="255"/>
    </location>
</feature>
<dbReference type="RefSeq" id="WP_344752011.1">
    <property type="nucleotide sequence ID" value="NZ_BAABBW010000001.1"/>
</dbReference>
<dbReference type="CDD" id="cd06173">
    <property type="entry name" value="MFS_MefA_like"/>
    <property type="match status" value="1"/>
</dbReference>
<comment type="caution">
    <text evidence="8">The sequence shown here is derived from an EMBL/GenBank/DDBJ whole genome shotgun (WGS) entry which is preliminary data.</text>
</comment>
<keyword evidence="3" id="KW-1003">Cell membrane</keyword>
<evidence type="ECO:0000256" key="6">
    <source>
        <dbReference type="ARBA" id="ARBA00023136"/>
    </source>
</evidence>
<feature type="transmembrane region" description="Helical" evidence="7">
    <location>
        <begin position="53"/>
        <end position="75"/>
    </location>
</feature>
<evidence type="ECO:0000256" key="4">
    <source>
        <dbReference type="ARBA" id="ARBA00022692"/>
    </source>
</evidence>
<feature type="transmembrane region" description="Helical" evidence="7">
    <location>
        <begin position="322"/>
        <end position="343"/>
    </location>
</feature>
<keyword evidence="5 7" id="KW-1133">Transmembrane helix</keyword>
<name>A0ABP7ZTZ2_9MICO</name>
<dbReference type="PANTHER" id="PTHR23513:SF6">
    <property type="entry name" value="MAJOR FACILITATOR SUPERFAMILY ASSOCIATED DOMAIN-CONTAINING PROTEIN"/>
    <property type="match status" value="1"/>
</dbReference>
<evidence type="ECO:0000256" key="7">
    <source>
        <dbReference type="SAM" id="Phobius"/>
    </source>
</evidence>
<feature type="transmembrane region" description="Helical" evidence="7">
    <location>
        <begin position="21"/>
        <end position="47"/>
    </location>
</feature>
<dbReference type="SUPFAM" id="SSF103473">
    <property type="entry name" value="MFS general substrate transporter"/>
    <property type="match status" value="1"/>
</dbReference>
<evidence type="ECO:0000313" key="9">
    <source>
        <dbReference type="Proteomes" id="UP001501079"/>
    </source>
</evidence>
<evidence type="ECO:0000256" key="5">
    <source>
        <dbReference type="ARBA" id="ARBA00022989"/>
    </source>
</evidence>
<reference evidence="9" key="1">
    <citation type="journal article" date="2019" name="Int. J. Syst. Evol. Microbiol.">
        <title>The Global Catalogue of Microorganisms (GCM) 10K type strain sequencing project: providing services to taxonomists for standard genome sequencing and annotation.</title>
        <authorList>
            <consortium name="The Broad Institute Genomics Platform"/>
            <consortium name="The Broad Institute Genome Sequencing Center for Infectious Disease"/>
            <person name="Wu L."/>
            <person name="Ma J."/>
        </authorList>
    </citation>
    <scope>NUCLEOTIDE SEQUENCE [LARGE SCALE GENOMIC DNA]</scope>
    <source>
        <strain evidence="9">JCM 17591</strain>
    </source>
</reference>
<comment type="subcellular location">
    <subcellularLocation>
        <location evidence="1">Cell membrane</location>
        <topology evidence="1">Multi-pass membrane protein</topology>
    </subcellularLocation>
</comment>
<keyword evidence="4 7" id="KW-0812">Transmembrane</keyword>
<feature type="transmembrane region" description="Helical" evidence="7">
    <location>
        <begin position="267"/>
        <end position="285"/>
    </location>
</feature>
<feature type="transmembrane region" description="Helical" evidence="7">
    <location>
        <begin position="297"/>
        <end position="316"/>
    </location>
</feature>
<proteinExistence type="predicted"/>
<keyword evidence="6 7" id="KW-0472">Membrane</keyword>
<dbReference type="Gene3D" id="1.20.1250.20">
    <property type="entry name" value="MFS general substrate transporter like domains"/>
    <property type="match status" value="1"/>
</dbReference>
<accession>A0ABP7ZTZ2</accession>
<feature type="transmembrane region" description="Helical" evidence="7">
    <location>
        <begin position="364"/>
        <end position="383"/>
    </location>
</feature>
<dbReference type="PANTHER" id="PTHR23513">
    <property type="entry name" value="INTEGRAL MEMBRANE EFFLUX PROTEIN-RELATED"/>
    <property type="match status" value="1"/>
</dbReference>
<dbReference type="Pfam" id="PF05977">
    <property type="entry name" value="MFS_3"/>
    <property type="match status" value="1"/>
</dbReference>
<sequence length="429" mass="44401">MTDAAAMTSGVFRIANFRKLWASNLLGDVGAGFADVALAVTAVQFLHATTFEAAIVAGLERAAYLILGIPIGVWVDRLPQRRLLFGADLLRFAAAASIPVAFWVGHLTVVQLMIVALLIGIGNIFYDVTHTTVLPEVVGRGRVHEASARMQTVDSTASVIMPGASGWLIAVTAAPVPYIATAAAHLLSTLFAARITAASTRASAPGEKGEPFFAAVRTGIAFIGRHALLRAFMAATAVYNFGAGIVGGVFAVFFLRTLHQTSATLGLMMSIAAIGGIVGAVIGLPIRRRLGEVRAQFPCYALMGAATAFVPLSPYLPWPPVATITVAEFFIAFAITVAAICSSGVNARMTPAPLLGRVTSARRVVSIGAVPLGTLAGGIIGSAAGADTALWVGAAAMLCSLPILLASPARRLRDLTPEFTALEATSVPA</sequence>
<feature type="transmembrane region" description="Helical" evidence="7">
    <location>
        <begin position="389"/>
        <end position="406"/>
    </location>
</feature>
<feature type="transmembrane region" description="Helical" evidence="7">
    <location>
        <begin position="109"/>
        <end position="126"/>
    </location>
</feature>
<evidence type="ECO:0000256" key="2">
    <source>
        <dbReference type="ARBA" id="ARBA00022448"/>
    </source>
</evidence>
<dbReference type="EMBL" id="BAABBW010000001">
    <property type="protein sequence ID" value="GAA4170435.1"/>
    <property type="molecule type" value="Genomic_DNA"/>
</dbReference>
<gene>
    <name evidence="8" type="ORF">GCM10022287_08310</name>
</gene>
<evidence type="ECO:0000256" key="1">
    <source>
        <dbReference type="ARBA" id="ARBA00004651"/>
    </source>
</evidence>
<dbReference type="Proteomes" id="UP001501079">
    <property type="component" value="Unassembled WGS sequence"/>
</dbReference>
<organism evidence="8 9">
    <name type="scientific">Gryllotalpicola koreensis</name>
    <dbReference type="NCBI Taxonomy" id="993086"/>
    <lineage>
        <taxon>Bacteria</taxon>
        <taxon>Bacillati</taxon>
        <taxon>Actinomycetota</taxon>
        <taxon>Actinomycetes</taxon>
        <taxon>Micrococcales</taxon>
        <taxon>Microbacteriaceae</taxon>
        <taxon>Gryllotalpicola</taxon>
    </lineage>
</organism>
<keyword evidence="9" id="KW-1185">Reference proteome</keyword>
<evidence type="ECO:0000256" key="3">
    <source>
        <dbReference type="ARBA" id="ARBA00022475"/>
    </source>
</evidence>
<dbReference type="InterPro" id="IPR010290">
    <property type="entry name" value="TM_effector"/>
</dbReference>
<evidence type="ECO:0000313" key="8">
    <source>
        <dbReference type="EMBL" id="GAA4170435.1"/>
    </source>
</evidence>
<protein>
    <submittedName>
        <fullName evidence="8">MFS transporter</fullName>
    </submittedName>
</protein>
<dbReference type="InterPro" id="IPR036259">
    <property type="entry name" value="MFS_trans_sf"/>
</dbReference>